<evidence type="ECO:0000313" key="1">
    <source>
        <dbReference type="EMBL" id="VFK21425.1"/>
    </source>
</evidence>
<name>A0A450WWG9_9GAMM</name>
<protein>
    <submittedName>
        <fullName evidence="1">Uncharacterized protein</fullName>
    </submittedName>
</protein>
<organism evidence="1">
    <name type="scientific">Candidatus Kentrum sp. FM</name>
    <dbReference type="NCBI Taxonomy" id="2126340"/>
    <lineage>
        <taxon>Bacteria</taxon>
        <taxon>Pseudomonadati</taxon>
        <taxon>Pseudomonadota</taxon>
        <taxon>Gammaproteobacteria</taxon>
        <taxon>Candidatus Kentrum</taxon>
    </lineage>
</organism>
<sequence>MVISNNIWISTNVRNVYAIILGHPKITYTTWLRELAFLARKEPHPFSFGNHLDWFRLVRVESKNAYIQHNRSPISRY</sequence>
<gene>
    <name evidence="1" type="ORF">BECKFM1743B_GA0114221_107851</name>
</gene>
<dbReference type="AlphaFoldDB" id="A0A450WWG9"/>
<accession>A0A450WWG9</accession>
<dbReference type="EMBL" id="CAADFL010000785">
    <property type="protein sequence ID" value="VFK21425.1"/>
    <property type="molecule type" value="Genomic_DNA"/>
</dbReference>
<proteinExistence type="predicted"/>
<reference evidence="1" key="1">
    <citation type="submission" date="2019-02" db="EMBL/GenBank/DDBJ databases">
        <authorList>
            <person name="Gruber-Vodicka R. H."/>
            <person name="Seah K. B. B."/>
        </authorList>
    </citation>
    <scope>NUCLEOTIDE SEQUENCE</scope>
    <source>
        <strain evidence="1">BECK_BZ164</strain>
    </source>
</reference>